<protein>
    <submittedName>
        <fullName evidence="1">Uncharacterized protein</fullName>
    </submittedName>
</protein>
<proteinExistence type="predicted"/>
<dbReference type="EMBL" id="LR031879">
    <property type="protein sequence ID" value="VDD57153.1"/>
    <property type="molecule type" value="Genomic_DNA"/>
</dbReference>
<organism evidence="1">
    <name type="scientific">Brassica oleracea</name>
    <name type="common">Wild cabbage</name>
    <dbReference type="NCBI Taxonomy" id="3712"/>
    <lineage>
        <taxon>Eukaryota</taxon>
        <taxon>Viridiplantae</taxon>
        <taxon>Streptophyta</taxon>
        <taxon>Embryophyta</taxon>
        <taxon>Tracheophyta</taxon>
        <taxon>Spermatophyta</taxon>
        <taxon>Magnoliopsida</taxon>
        <taxon>eudicotyledons</taxon>
        <taxon>Gunneridae</taxon>
        <taxon>Pentapetalae</taxon>
        <taxon>rosids</taxon>
        <taxon>malvids</taxon>
        <taxon>Brassicales</taxon>
        <taxon>Brassicaceae</taxon>
        <taxon>Brassiceae</taxon>
        <taxon>Brassica</taxon>
    </lineage>
</organism>
<dbReference type="AlphaFoldDB" id="A0A3P6FGR4"/>
<gene>
    <name evidence="1" type="ORF">BOLC8T50382H</name>
</gene>
<accession>A0A3P6FGR4</accession>
<name>A0A3P6FGR4_BRAOL</name>
<sequence>MISAHVSGKSQVALIDAKGIFSDTLEHIYFACCCKLDCNPETAKLVNEEEDVETLLMRELAAQVTVAKYREPNLAPFDPTKKKKMKIVILDPIEDSTESQAEKTDSSPRLLMAFKVHLLDRTQSSRNFSIYLTKGSHSPSLRQWFGRMIYLILKELSPRAESRPELEFLNSNMIFANLARLRLM</sequence>
<evidence type="ECO:0000313" key="1">
    <source>
        <dbReference type="EMBL" id="VDD57153.1"/>
    </source>
</evidence>
<reference evidence="1" key="1">
    <citation type="submission" date="2018-11" db="EMBL/GenBank/DDBJ databases">
        <authorList>
            <consortium name="Genoscope - CEA"/>
            <person name="William W."/>
        </authorList>
    </citation>
    <scope>NUCLEOTIDE SEQUENCE</scope>
</reference>